<dbReference type="GO" id="GO:0016874">
    <property type="term" value="F:ligase activity"/>
    <property type="evidence" value="ECO:0007669"/>
    <property type="project" value="UniProtKB-KW"/>
</dbReference>
<protein>
    <submittedName>
        <fullName evidence="2">2'-5' RNA ligase</fullName>
    </submittedName>
</protein>
<evidence type="ECO:0000313" key="3">
    <source>
        <dbReference type="Proteomes" id="UP001183794"/>
    </source>
</evidence>
<reference evidence="2 3" key="1">
    <citation type="submission" date="2023-07" db="EMBL/GenBank/DDBJ databases">
        <title>Sequencing the genomes of 1000 actinobacteria strains.</title>
        <authorList>
            <person name="Klenk H.-P."/>
        </authorList>
    </citation>
    <scope>NUCLEOTIDE SEQUENCE [LARGE SCALE GENOMIC DNA]</scope>
    <source>
        <strain evidence="2 3">DSM 22966</strain>
    </source>
</reference>
<name>A0ABU2AWR7_9MICC</name>
<organism evidence="2 3">
    <name type="scientific">Enteractinococcus fodinae</name>
    <dbReference type="NCBI Taxonomy" id="684663"/>
    <lineage>
        <taxon>Bacteria</taxon>
        <taxon>Bacillati</taxon>
        <taxon>Actinomycetota</taxon>
        <taxon>Actinomycetes</taxon>
        <taxon>Micrococcales</taxon>
        <taxon>Micrococcaceae</taxon>
    </lineage>
</organism>
<comment type="caution">
    <text evidence="2">The sequence shown here is derived from an EMBL/GenBank/DDBJ whole genome shotgun (WGS) entry which is preliminary data.</text>
</comment>
<sequence>MSRYFIGLMVPARIQDQLTTFARTIQATLPDQHPYQLSWNAPADLHCTLLYVGPTDEETHLRSEMHRIAAHVPPATITISGVTHWLGRNSLALAATGAELAGTRFINELAHLSSDARAGTRPFYGHVTLGRVRPVPTQGQDPFVGHDIEPLAWTATSVQLVKSQDQPGPRRYQIVSDARFGG</sequence>
<dbReference type="PANTHER" id="PTHR35561:SF1">
    <property type="entry name" value="RNA 2',3'-CYCLIC PHOSPHODIESTERASE"/>
    <property type="match status" value="1"/>
</dbReference>
<keyword evidence="3" id="KW-1185">Reference proteome</keyword>
<dbReference type="InterPro" id="IPR004175">
    <property type="entry name" value="RNA_CPDase"/>
</dbReference>
<proteinExistence type="predicted"/>
<dbReference type="SUPFAM" id="SSF55144">
    <property type="entry name" value="LigT-like"/>
    <property type="match status" value="1"/>
</dbReference>
<accession>A0ABU2AWR7</accession>
<dbReference type="Gene3D" id="3.90.1140.10">
    <property type="entry name" value="Cyclic phosphodiesterase"/>
    <property type="match status" value="1"/>
</dbReference>
<dbReference type="PANTHER" id="PTHR35561">
    <property type="entry name" value="RNA 2',3'-CYCLIC PHOSPHODIESTERASE"/>
    <property type="match status" value="1"/>
</dbReference>
<dbReference type="Proteomes" id="UP001183794">
    <property type="component" value="Unassembled WGS sequence"/>
</dbReference>
<keyword evidence="2" id="KW-0436">Ligase</keyword>
<dbReference type="EMBL" id="JAVDYJ010000001">
    <property type="protein sequence ID" value="MDR7345802.1"/>
    <property type="molecule type" value="Genomic_DNA"/>
</dbReference>
<dbReference type="InterPro" id="IPR009097">
    <property type="entry name" value="Cyclic_Pdiesterase"/>
</dbReference>
<dbReference type="Pfam" id="PF13563">
    <property type="entry name" value="2_5_RNA_ligase2"/>
    <property type="match status" value="1"/>
</dbReference>
<dbReference type="RefSeq" id="WP_310169940.1">
    <property type="nucleotide sequence ID" value="NZ_BAABHE010000002.1"/>
</dbReference>
<evidence type="ECO:0000313" key="2">
    <source>
        <dbReference type="EMBL" id="MDR7345802.1"/>
    </source>
</evidence>
<gene>
    <name evidence="2" type="ORF">J2S62_000059</name>
</gene>
<evidence type="ECO:0000256" key="1">
    <source>
        <dbReference type="ARBA" id="ARBA00022801"/>
    </source>
</evidence>
<keyword evidence="1" id="KW-0378">Hydrolase</keyword>